<evidence type="ECO:0008006" key="11">
    <source>
        <dbReference type="Google" id="ProtNLM"/>
    </source>
</evidence>
<keyword evidence="10" id="KW-1185">Reference proteome</keyword>
<evidence type="ECO:0000256" key="6">
    <source>
        <dbReference type="ARBA" id="ARBA00023136"/>
    </source>
</evidence>
<dbReference type="EMBL" id="JAMQYH010000001">
    <property type="protein sequence ID" value="KAJ1704187.1"/>
    <property type="molecule type" value="Genomic_DNA"/>
</dbReference>
<dbReference type="InterPro" id="IPR019379">
    <property type="entry name" value="Gamma_Secretase_Asp_P_PEN2"/>
</dbReference>
<keyword evidence="4" id="KW-0914">Notch signaling pathway</keyword>
<feature type="transmembrane region" description="Helical" evidence="8">
    <location>
        <begin position="53"/>
        <end position="73"/>
    </location>
</feature>
<keyword evidence="3 8" id="KW-0812">Transmembrane</keyword>
<evidence type="ECO:0000313" key="9">
    <source>
        <dbReference type="EMBL" id="KAJ1704187.1"/>
    </source>
</evidence>
<feature type="transmembrane region" description="Helical" evidence="8">
    <location>
        <begin position="94"/>
        <end position="118"/>
    </location>
</feature>
<dbReference type="Pfam" id="PF10251">
    <property type="entry name" value="PEN-2"/>
    <property type="match status" value="1"/>
</dbReference>
<dbReference type="OrthoDB" id="524898at2759"/>
<accession>A0A9Q0HZI9</accession>
<evidence type="ECO:0000256" key="1">
    <source>
        <dbReference type="ARBA" id="ARBA00004141"/>
    </source>
</evidence>
<evidence type="ECO:0000256" key="3">
    <source>
        <dbReference type="ARBA" id="ARBA00022692"/>
    </source>
</evidence>
<evidence type="ECO:0000256" key="7">
    <source>
        <dbReference type="SAM" id="MobiDB-lite"/>
    </source>
</evidence>
<comment type="caution">
    <text evidence="9">The sequence shown here is derived from an EMBL/GenBank/DDBJ whole genome shotgun (WGS) entry which is preliminary data.</text>
</comment>
<name>A0A9Q0HZI9_9POAL</name>
<protein>
    <recommendedName>
        <fullName evidence="11">Gamma-secretase subunit PEN-2</fullName>
    </recommendedName>
</protein>
<dbReference type="PANTHER" id="PTHR16318">
    <property type="entry name" value="GAMMA-SECRETASE SUBUNIT PEN-2"/>
    <property type="match status" value="1"/>
</dbReference>
<dbReference type="GO" id="GO:0007219">
    <property type="term" value="P:Notch signaling pathway"/>
    <property type="evidence" value="ECO:0007669"/>
    <property type="project" value="UniProtKB-KW"/>
</dbReference>
<gene>
    <name evidence="9" type="ORF">LUZ63_003966</name>
</gene>
<evidence type="ECO:0000313" key="10">
    <source>
        <dbReference type="Proteomes" id="UP001151287"/>
    </source>
</evidence>
<dbReference type="AlphaFoldDB" id="A0A9Q0HZI9"/>
<comment type="subcellular location">
    <subcellularLocation>
        <location evidence="1">Membrane</location>
        <topology evidence="1">Multi-pass membrane protein</topology>
    </subcellularLocation>
</comment>
<reference evidence="9" key="1">
    <citation type="journal article" date="2022" name="Cell">
        <title>Repeat-based holocentromeres influence genome architecture and karyotype evolution.</title>
        <authorList>
            <person name="Hofstatter P.G."/>
            <person name="Thangavel G."/>
            <person name="Lux T."/>
            <person name="Neumann P."/>
            <person name="Vondrak T."/>
            <person name="Novak P."/>
            <person name="Zhang M."/>
            <person name="Costa L."/>
            <person name="Castellani M."/>
            <person name="Scott A."/>
            <person name="Toegelov H."/>
            <person name="Fuchs J."/>
            <person name="Mata-Sucre Y."/>
            <person name="Dias Y."/>
            <person name="Vanzela A.L.L."/>
            <person name="Huettel B."/>
            <person name="Almeida C.C.S."/>
            <person name="Simkova H."/>
            <person name="Souza G."/>
            <person name="Pedrosa-Harand A."/>
            <person name="Macas J."/>
            <person name="Mayer K.F.X."/>
            <person name="Houben A."/>
            <person name="Marques A."/>
        </authorList>
    </citation>
    <scope>NUCLEOTIDE SEQUENCE</scope>
    <source>
        <strain evidence="9">RhyBre1mFocal</strain>
    </source>
</reference>
<feature type="region of interest" description="Disordered" evidence="7">
    <location>
        <begin position="1"/>
        <end position="20"/>
    </location>
</feature>
<dbReference type="GO" id="GO:0070765">
    <property type="term" value="C:gamma-secretase complex"/>
    <property type="evidence" value="ECO:0007669"/>
    <property type="project" value="TreeGrafter"/>
</dbReference>
<evidence type="ECO:0000256" key="4">
    <source>
        <dbReference type="ARBA" id="ARBA00022976"/>
    </source>
</evidence>
<keyword evidence="5 8" id="KW-1133">Transmembrane helix</keyword>
<proteinExistence type="inferred from homology"/>
<comment type="similarity">
    <text evidence="2">Belongs to the PEN-2 family.</text>
</comment>
<organism evidence="9 10">
    <name type="scientific">Rhynchospora breviuscula</name>
    <dbReference type="NCBI Taxonomy" id="2022672"/>
    <lineage>
        <taxon>Eukaryota</taxon>
        <taxon>Viridiplantae</taxon>
        <taxon>Streptophyta</taxon>
        <taxon>Embryophyta</taxon>
        <taxon>Tracheophyta</taxon>
        <taxon>Spermatophyta</taxon>
        <taxon>Magnoliopsida</taxon>
        <taxon>Liliopsida</taxon>
        <taxon>Poales</taxon>
        <taxon>Cyperaceae</taxon>
        <taxon>Cyperoideae</taxon>
        <taxon>Rhynchosporeae</taxon>
        <taxon>Rhynchospora</taxon>
    </lineage>
</organism>
<dbReference type="PANTHER" id="PTHR16318:SF0">
    <property type="entry name" value="GAMMA-SECRETASE SUBUNIT PEN-2"/>
    <property type="match status" value="1"/>
</dbReference>
<sequence>MEGRDDQPTADVESGAARLRPSAVRSRGAVTWPSVDGPLGVSWEEAETSARRFFFWGFAFLPLLWAVNCFYFWPVLVSKASPSSSPHFNRIRSYVVWSSIGFLIFGVLLTAWALTFAIGGEHLFGPMWKDLVMYNLADKLQLTGWM</sequence>
<evidence type="ECO:0000256" key="2">
    <source>
        <dbReference type="ARBA" id="ARBA00009607"/>
    </source>
</evidence>
<evidence type="ECO:0000256" key="5">
    <source>
        <dbReference type="ARBA" id="ARBA00022989"/>
    </source>
</evidence>
<evidence type="ECO:0000256" key="8">
    <source>
        <dbReference type="SAM" id="Phobius"/>
    </source>
</evidence>
<dbReference type="Proteomes" id="UP001151287">
    <property type="component" value="Unassembled WGS sequence"/>
</dbReference>
<keyword evidence="6 8" id="KW-0472">Membrane</keyword>